<dbReference type="EMBL" id="JAIGNO010000010">
    <property type="protein sequence ID" value="MBX7483589.1"/>
    <property type="molecule type" value="Genomic_DNA"/>
</dbReference>
<accession>A0ABS7JBZ9</accession>
<dbReference type="SUPFAM" id="SSF46785">
    <property type="entry name" value="Winged helix' DNA-binding domain"/>
    <property type="match status" value="1"/>
</dbReference>
<dbReference type="Gene3D" id="1.10.10.10">
    <property type="entry name" value="Winged helix-like DNA-binding domain superfamily/Winged helix DNA-binding domain"/>
    <property type="match status" value="1"/>
</dbReference>
<dbReference type="PANTHER" id="PTHR30537">
    <property type="entry name" value="HTH-TYPE TRANSCRIPTIONAL REGULATOR"/>
    <property type="match status" value="1"/>
</dbReference>
<name>A0ABS7JBZ9_9SPHN</name>
<dbReference type="Pfam" id="PF03466">
    <property type="entry name" value="LysR_substrate"/>
    <property type="match status" value="1"/>
</dbReference>
<dbReference type="SUPFAM" id="SSF53850">
    <property type="entry name" value="Periplasmic binding protein-like II"/>
    <property type="match status" value="1"/>
</dbReference>
<dbReference type="InterPro" id="IPR036390">
    <property type="entry name" value="WH_DNA-bd_sf"/>
</dbReference>
<reference evidence="6 7" key="1">
    <citation type="submission" date="2021-08" db="EMBL/GenBank/DDBJ databases">
        <title>Comparative Genomics Analysis of the Genus Qipengyuania Reveals Extensive Genetic Diversity and Metabolic Versatility, Including the Description of Fifteen Novel Species.</title>
        <authorList>
            <person name="Liu Y."/>
        </authorList>
    </citation>
    <scope>NUCLEOTIDE SEQUENCE [LARGE SCALE GENOMIC DNA]</scope>
    <source>
        <strain evidence="6 7">6D47A</strain>
    </source>
</reference>
<proteinExistence type="inferred from homology"/>
<organism evidence="6 7">
    <name type="scientific">Qipengyuania qiaonensis</name>
    <dbReference type="NCBI Taxonomy" id="2867240"/>
    <lineage>
        <taxon>Bacteria</taxon>
        <taxon>Pseudomonadati</taxon>
        <taxon>Pseudomonadota</taxon>
        <taxon>Alphaproteobacteria</taxon>
        <taxon>Sphingomonadales</taxon>
        <taxon>Erythrobacteraceae</taxon>
        <taxon>Qipengyuania</taxon>
    </lineage>
</organism>
<evidence type="ECO:0000256" key="3">
    <source>
        <dbReference type="ARBA" id="ARBA00023125"/>
    </source>
</evidence>
<dbReference type="Gene3D" id="3.40.190.290">
    <property type="match status" value="1"/>
</dbReference>
<gene>
    <name evidence="6" type="ORF">K3174_13725</name>
</gene>
<keyword evidence="4" id="KW-0804">Transcription</keyword>
<evidence type="ECO:0000313" key="7">
    <source>
        <dbReference type="Proteomes" id="UP000755104"/>
    </source>
</evidence>
<dbReference type="PROSITE" id="PS50931">
    <property type="entry name" value="HTH_LYSR"/>
    <property type="match status" value="1"/>
</dbReference>
<keyword evidence="7" id="KW-1185">Reference proteome</keyword>
<feature type="domain" description="HTH lysR-type" evidence="5">
    <location>
        <begin position="1"/>
        <end position="61"/>
    </location>
</feature>
<dbReference type="Pfam" id="PF00126">
    <property type="entry name" value="HTH_1"/>
    <property type="match status" value="1"/>
</dbReference>
<protein>
    <submittedName>
        <fullName evidence="6">LysR family transcriptional regulator</fullName>
    </submittedName>
</protein>
<dbReference type="PANTHER" id="PTHR30537:SF1">
    <property type="entry name" value="HTH-TYPE TRANSCRIPTIONAL REGULATOR PGRR"/>
    <property type="match status" value="1"/>
</dbReference>
<dbReference type="InterPro" id="IPR005119">
    <property type="entry name" value="LysR_subst-bd"/>
</dbReference>
<evidence type="ECO:0000256" key="1">
    <source>
        <dbReference type="ARBA" id="ARBA00009437"/>
    </source>
</evidence>
<evidence type="ECO:0000256" key="4">
    <source>
        <dbReference type="ARBA" id="ARBA00023163"/>
    </source>
</evidence>
<keyword evidence="3" id="KW-0238">DNA-binding</keyword>
<dbReference type="Proteomes" id="UP000755104">
    <property type="component" value="Unassembled WGS sequence"/>
</dbReference>
<dbReference type="RefSeq" id="WP_221559516.1">
    <property type="nucleotide sequence ID" value="NZ_JAIGNO010000010.1"/>
</dbReference>
<keyword evidence="2" id="KW-0805">Transcription regulation</keyword>
<comment type="similarity">
    <text evidence="1">Belongs to the LysR transcriptional regulatory family.</text>
</comment>
<evidence type="ECO:0000313" key="6">
    <source>
        <dbReference type="EMBL" id="MBX7483589.1"/>
    </source>
</evidence>
<evidence type="ECO:0000259" key="5">
    <source>
        <dbReference type="PROSITE" id="PS50931"/>
    </source>
</evidence>
<comment type="caution">
    <text evidence="6">The sequence shown here is derived from an EMBL/GenBank/DDBJ whole genome shotgun (WGS) entry which is preliminary data.</text>
</comment>
<dbReference type="InterPro" id="IPR000847">
    <property type="entry name" value="LysR_HTH_N"/>
</dbReference>
<sequence length="296" mass="32277">MDRDIWSGLAAFAQIVEAGSFAGAAKRLGISASALSHAMRSLEARLDIRLLNRTTRSLAPTDAGQILLARLQPALASVEDVLGEMENLRTTPIGRIRVNTHKPAAAYVIMPKLSRFLRGNPDVLIELTVNDGLVDIVAERFDCGVRHDKALQADMISVRISDPLTLVFVAAPDYLDHHGSPDSPNDLAAHKCISYRHATSGAIHRWEFECDGERKQQAVPANFVTNDIEMMRDAAISGYGVCCLLMQQAAEHLQSGALVEVMQGFAPSLPPCHLYYPSKRQPTAAFTAFVDAMRSS</sequence>
<dbReference type="InterPro" id="IPR058163">
    <property type="entry name" value="LysR-type_TF_proteobact-type"/>
</dbReference>
<evidence type="ECO:0000256" key="2">
    <source>
        <dbReference type="ARBA" id="ARBA00023015"/>
    </source>
</evidence>
<dbReference type="InterPro" id="IPR036388">
    <property type="entry name" value="WH-like_DNA-bd_sf"/>
</dbReference>